<accession>A0A2U2C8E8</accession>
<dbReference type="OrthoDB" id="9815212at2"/>
<dbReference type="RefSeq" id="WP_109533675.1">
    <property type="nucleotide sequence ID" value="NZ_CAXPUO010000082.1"/>
</dbReference>
<evidence type="ECO:0008006" key="4">
    <source>
        <dbReference type="Google" id="ProtNLM"/>
    </source>
</evidence>
<keyword evidence="1" id="KW-1133">Transmembrane helix</keyword>
<dbReference type="AlphaFoldDB" id="A0A2U2C8E8"/>
<evidence type="ECO:0000313" key="3">
    <source>
        <dbReference type="Proteomes" id="UP000244940"/>
    </source>
</evidence>
<dbReference type="GeneID" id="94365715"/>
<name>A0A2U2C8E8_9RHOB</name>
<proteinExistence type="predicted"/>
<dbReference type="Pfam" id="PF09608">
    <property type="entry name" value="Alph_Pro_TM"/>
    <property type="match status" value="1"/>
</dbReference>
<reference evidence="2 3" key="1">
    <citation type="submission" date="2018-05" db="EMBL/GenBank/DDBJ databases">
        <title>Pararhodobacter marina sp. nov., isolated from deep-sea water of the Indian Ocean.</title>
        <authorList>
            <person name="Lai Q.Sr."/>
            <person name="Liu X."/>
            <person name="Shao Z."/>
        </authorList>
    </citation>
    <scope>NUCLEOTIDE SEQUENCE [LARGE SCALE GENOMIC DNA]</scope>
    <source>
        <strain evidence="2 3">CIC4N-9</strain>
    </source>
</reference>
<comment type="caution">
    <text evidence="2">The sequence shown here is derived from an EMBL/GenBank/DDBJ whole genome shotgun (WGS) entry which is preliminary data.</text>
</comment>
<evidence type="ECO:0000256" key="1">
    <source>
        <dbReference type="SAM" id="Phobius"/>
    </source>
</evidence>
<dbReference type="InterPro" id="IPR019088">
    <property type="entry name" value="CHP02186-rel_TM"/>
</dbReference>
<keyword evidence="1" id="KW-0812">Transmembrane</keyword>
<dbReference type="Proteomes" id="UP000244940">
    <property type="component" value="Unassembled WGS sequence"/>
</dbReference>
<evidence type="ECO:0000313" key="2">
    <source>
        <dbReference type="EMBL" id="PWE28168.1"/>
    </source>
</evidence>
<organism evidence="2 3">
    <name type="scientific">Pararhodobacter marinus</name>
    <dbReference type="NCBI Taxonomy" id="2184063"/>
    <lineage>
        <taxon>Bacteria</taxon>
        <taxon>Pseudomonadati</taxon>
        <taxon>Pseudomonadota</taxon>
        <taxon>Alphaproteobacteria</taxon>
        <taxon>Rhodobacterales</taxon>
        <taxon>Paracoccaceae</taxon>
        <taxon>Pararhodobacter</taxon>
    </lineage>
</organism>
<dbReference type="EMBL" id="QEYD01000007">
    <property type="protein sequence ID" value="PWE28168.1"/>
    <property type="molecule type" value="Genomic_DNA"/>
</dbReference>
<keyword evidence="3" id="KW-1185">Reference proteome</keyword>
<gene>
    <name evidence="2" type="ORF">C4N9_12520</name>
</gene>
<feature type="transmembrane region" description="Helical" evidence="1">
    <location>
        <begin position="237"/>
        <end position="261"/>
    </location>
</feature>
<keyword evidence="1" id="KW-0472">Membrane</keyword>
<sequence>MARAWLAGLLLLLGSLPLGASEIIGALSQNRVSLTANFSGSEILIFGAIRRSADEVLAEAEAEAAGLEDFDVVVVIEGPRQRTEVWRKDRVAGIWMNVDSVTLASVPSFYAVATSAPLTEILSPEEDEIYRISPRQAIRAEQAGDGSPEALLFAEALLRIRERTAHFMTLDRFVHVDEGILFRANVRLPPNLTEGAYTTRMYLMQGGQVVSQYRTAIFVRKDGLERWLYELAYEQPFLYGLLALVIALIAGWAASAVFRLIRQS</sequence>
<protein>
    <recommendedName>
        <fullName evidence="4">TIGR02186 family protein</fullName>
    </recommendedName>
</protein>